<sequence>MWKTVLCSDESRFTVWQSDGRVWFGLGPLVPVIGNMNSEMYVDILDNAALPTLWQYFGEGPFLFQQDNCSIHTLRLAQTWFDEMGVQKLDWSSQSTDLNPIEHL</sequence>
<name>A0A8X6VFP1_TRICX</name>
<reference evidence="1" key="1">
    <citation type="submission" date="2020-08" db="EMBL/GenBank/DDBJ databases">
        <title>Multicomponent nature underlies the extraordinary mechanical properties of spider dragline silk.</title>
        <authorList>
            <person name="Kono N."/>
            <person name="Nakamura H."/>
            <person name="Mori M."/>
            <person name="Yoshida Y."/>
            <person name="Ohtoshi R."/>
            <person name="Malay A.D."/>
            <person name="Moran D.A.P."/>
            <person name="Tomita M."/>
            <person name="Numata K."/>
            <person name="Arakawa K."/>
        </authorList>
    </citation>
    <scope>NUCLEOTIDE SEQUENCE</scope>
</reference>
<dbReference type="EMBL" id="BMAU01021255">
    <property type="protein sequence ID" value="GFY05679.1"/>
    <property type="molecule type" value="Genomic_DNA"/>
</dbReference>
<dbReference type="Proteomes" id="UP000887159">
    <property type="component" value="Unassembled WGS sequence"/>
</dbReference>
<evidence type="ECO:0000313" key="1">
    <source>
        <dbReference type="EMBL" id="GFY05679.1"/>
    </source>
</evidence>
<accession>A0A8X6VFP1</accession>
<gene>
    <name evidence="1" type="primary">GSONMT00059101001</name>
    <name evidence="1" type="ORF">TNCV_4403461</name>
</gene>
<proteinExistence type="predicted"/>
<dbReference type="GO" id="GO:0003676">
    <property type="term" value="F:nucleic acid binding"/>
    <property type="evidence" value="ECO:0007669"/>
    <property type="project" value="InterPro"/>
</dbReference>
<protein>
    <submittedName>
        <fullName evidence="1">QLQ domain-containing protein</fullName>
    </submittedName>
</protein>
<comment type="caution">
    <text evidence="1">The sequence shown here is derived from an EMBL/GenBank/DDBJ whole genome shotgun (WGS) entry which is preliminary data.</text>
</comment>
<evidence type="ECO:0000313" key="2">
    <source>
        <dbReference type="Proteomes" id="UP000887159"/>
    </source>
</evidence>
<dbReference type="InterPro" id="IPR036397">
    <property type="entry name" value="RNaseH_sf"/>
</dbReference>
<dbReference type="AlphaFoldDB" id="A0A8X6VFP1"/>
<dbReference type="Gene3D" id="3.30.420.10">
    <property type="entry name" value="Ribonuclease H-like superfamily/Ribonuclease H"/>
    <property type="match status" value="1"/>
</dbReference>
<organism evidence="1 2">
    <name type="scientific">Trichonephila clavipes</name>
    <name type="common">Golden silk orbweaver</name>
    <name type="synonym">Nephila clavipes</name>
    <dbReference type="NCBI Taxonomy" id="2585209"/>
    <lineage>
        <taxon>Eukaryota</taxon>
        <taxon>Metazoa</taxon>
        <taxon>Ecdysozoa</taxon>
        <taxon>Arthropoda</taxon>
        <taxon>Chelicerata</taxon>
        <taxon>Arachnida</taxon>
        <taxon>Araneae</taxon>
        <taxon>Araneomorphae</taxon>
        <taxon>Entelegynae</taxon>
        <taxon>Araneoidea</taxon>
        <taxon>Nephilidae</taxon>
        <taxon>Trichonephila</taxon>
    </lineage>
</organism>
<keyword evidence="2" id="KW-1185">Reference proteome</keyword>